<name>A0A074YUZ0_OPIVI</name>
<evidence type="ECO:0000313" key="6">
    <source>
        <dbReference type="EMBL" id="KER18591.1"/>
    </source>
</evidence>
<dbReference type="EMBL" id="KL599413">
    <property type="protein sequence ID" value="KER18591.1"/>
    <property type="molecule type" value="Genomic_DNA"/>
</dbReference>
<dbReference type="OrthoDB" id="1649088at2759"/>
<dbReference type="PANTHER" id="PTHR10762">
    <property type="entry name" value="DIPHTHAMIDE BIOSYNTHESIS PROTEIN"/>
    <property type="match status" value="1"/>
</dbReference>
<reference evidence="6 7" key="1">
    <citation type="submission" date="2013-11" db="EMBL/GenBank/DDBJ databases">
        <title>Opisthorchis viverrini - life in the bile duct.</title>
        <authorList>
            <person name="Young N.D."/>
            <person name="Nagarajan N."/>
            <person name="Lin S.J."/>
            <person name="Korhonen P.K."/>
            <person name="Jex A.R."/>
            <person name="Hall R.S."/>
            <person name="Safavi-Hemami H."/>
            <person name="Kaewkong W."/>
            <person name="Bertrand D."/>
            <person name="Gao S."/>
            <person name="Seet Q."/>
            <person name="Wongkham S."/>
            <person name="Teh B.T."/>
            <person name="Wongkham C."/>
            <person name="Intapan P.M."/>
            <person name="Maleewong W."/>
            <person name="Yang X."/>
            <person name="Hu M."/>
            <person name="Wang Z."/>
            <person name="Hofmann A."/>
            <person name="Sternberg P.W."/>
            <person name="Tan P."/>
            <person name="Wang J."/>
            <person name="Gasser R.B."/>
        </authorList>
    </citation>
    <scope>NUCLEOTIDE SEQUENCE [LARGE SCALE GENOMIC DNA]</scope>
</reference>
<dbReference type="GO" id="GO:0090560">
    <property type="term" value="F:2-(3-amino-3-carboxypropyl)histidine synthase activity"/>
    <property type="evidence" value="ECO:0007669"/>
    <property type="project" value="InterPro"/>
</dbReference>
<comment type="similarity">
    <text evidence="1">Belongs to the DPH1/DPH2 family. DPH1 subfamily.</text>
</comment>
<keyword evidence="7" id="KW-1185">Reference proteome</keyword>
<accession>A0A074YUZ0</accession>
<sequence length="72" mass="7803">YIFVDIGIDLLHFIDTLKANFEKGSRLAVVSTIQFVTSLQAAKSPLEQHGFKMIIPQSSPLSPGEVLGCTSP</sequence>
<dbReference type="Proteomes" id="UP000054324">
    <property type="component" value="Unassembled WGS sequence"/>
</dbReference>
<evidence type="ECO:0000256" key="5">
    <source>
        <dbReference type="ARBA" id="ARBA00032789"/>
    </source>
</evidence>
<dbReference type="GO" id="GO:0017183">
    <property type="term" value="P:protein histidyl modification to diphthamide"/>
    <property type="evidence" value="ECO:0007669"/>
    <property type="project" value="InterPro"/>
</dbReference>
<dbReference type="InterPro" id="IPR016435">
    <property type="entry name" value="DPH1/DPH2"/>
</dbReference>
<feature type="non-terminal residue" evidence="6">
    <location>
        <position position="1"/>
    </location>
</feature>
<evidence type="ECO:0000256" key="3">
    <source>
        <dbReference type="ARBA" id="ARBA00031690"/>
    </source>
</evidence>
<protein>
    <recommendedName>
        <fullName evidence="2">2-(3-amino-3-carboxypropyl)histidine synthase subunit 1</fullName>
    </recommendedName>
    <alternativeName>
        <fullName evidence="4">Diphthamide biosynthesis protein 1</fullName>
    </alternativeName>
    <alternativeName>
        <fullName evidence="5">Diphtheria toxin resistance protein 1</fullName>
    </alternativeName>
    <alternativeName>
        <fullName evidence="3">S-adenosyl-L-methionine:L-histidine 3-amino-3-carboxypropyltransferase 1</fullName>
    </alternativeName>
</protein>
<evidence type="ECO:0000313" key="7">
    <source>
        <dbReference type="Proteomes" id="UP000054324"/>
    </source>
</evidence>
<dbReference type="STRING" id="6198.A0A074YUZ0"/>
<dbReference type="AlphaFoldDB" id="A0A074YUZ0"/>
<dbReference type="Gene3D" id="3.40.50.11850">
    <property type="entry name" value="Diphthamide synthesis DPH1/DPH2 domain 2"/>
    <property type="match status" value="1"/>
</dbReference>
<evidence type="ECO:0000256" key="2">
    <source>
        <dbReference type="ARBA" id="ARBA00021915"/>
    </source>
</evidence>
<organism evidence="6 7">
    <name type="scientific">Opisthorchis viverrini</name>
    <name type="common">Southeast Asian liver fluke</name>
    <dbReference type="NCBI Taxonomy" id="6198"/>
    <lineage>
        <taxon>Eukaryota</taxon>
        <taxon>Metazoa</taxon>
        <taxon>Spiralia</taxon>
        <taxon>Lophotrochozoa</taxon>
        <taxon>Platyhelminthes</taxon>
        <taxon>Trematoda</taxon>
        <taxon>Digenea</taxon>
        <taxon>Opisthorchiida</taxon>
        <taxon>Opisthorchiata</taxon>
        <taxon>Opisthorchiidae</taxon>
        <taxon>Opisthorchis</taxon>
    </lineage>
</organism>
<dbReference type="InterPro" id="IPR042264">
    <property type="entry name" value="DPH1/DPH2_2"/>
</dbReference>
<dbReference type="Pfam" id="PF01866">
    <property type="entry name" value="Diphthamide_syn"/>
    <property type="match status" value="1"/>
</dbReference>
<dbReference type="KEGG" id="ovi:T265_15955"/>
<dbReference type="RefSeq" id="XP_009177662.1">
    <property type="nucleotide sequence ID" value="XM_009179398.1"/>
</dbReference>
<dbReference type="NCBIfam" id="TIGR00322">
    <property type="entry name" value="diphth2_R"/>
    <property type="match status" value="1"/>
</dbReference>
<evidence type="ECO:0000256" key="4">
    <source>
        <dbReference type="ARBA" id="ARBA00032574"/>
    </source>
</evidence>
<proteinExistence type="inferred from homology"/>
<evidence type="ECO:0000256" key="1">
    <source>
        <dbReference type="ARBA" id="ARBA00010173"/>
    </source>
</evidence>
<feature type="non-terminal residue" evidence="6">
    <location>
        <position position="72"/>
    </location>
</feature>
<gene>
    <name evidence="6" type="ORF">T265_15955</name>
</gene>
<dbReference type="PANTHER" id="PTHR10762:SF1">
    <property type="entry name" value="2-(3-AMINO-3-CARBOXYPROPYL)HISTIDINE SYNTHASE SUBUNIT 1"/>
    <property type="match status" value="1"/>
</dbReference>
<dbReference type="GeneID" id="20330120"/>
<dbReference type="CTD" id="20330120"/>